<dbReference type="SUPFAM" id="SSF53335">
    <property type="entry name" value="S-adenosyl-L-methionine-dependent methyltransferases"/>
    <property type="match status" value="1"/>
</dbReference>
<evidence type="ECO:0000313" key="6">
    <source>
        <dbReference type="Proteomes" id="UP000647416"/>
    </source>
</evidence>
<dbReference type="Pfam" id="PF01596">
    <property type="entry name" value="Methyltransf_3"/>
    <property type="match status" value="1"/>
</dbReference>
<reference evidence="5" key="1">
    <citation type="submission" date="2020-08" db="EMBL/GenBank/DDBJ databases">
        <title>Genome public.</title>
        <authorList>
            <person name="Liu C."/>
            <person name="Sun Q."/>
        </authorList>
    </citation>
    <scope>NUCLEOTIDE SEQUENCE</scope>
    <source>
        <strain evidence="5">NSJ-50</strain>
    </source>
</reference>
<gene>
    <name evidence="4" type="primary">trmR</name>
    <name evidence="5" type="ORF">H8706_05260</name>
</gene>
<dbReference type="HAMAP" id="MF_02217">
    <property type="entry name" value="TrmR_methyltr"/>
    <property type="match status" value="1"/>
</dbReference>
<comment type="function">
    <text evidence="4">Catalyzes the methylation of 5-hydroxyuridine (ho5U) to form 5-methoxyuridine (mo5U) at position 34 in tRNAs.</text>
</comment>
<dbReference type="PANTHER" id="PTHR10509:SF14">
    <property type="entry name" value="CAFFEOYL-COA O-METHYLTRANSFERASE 3-RELATED"/>
    <property type="match status" value="1"/>
</dbReference>
<keyword evidence="4" id="KW-0479">Metal-binding</keyword>
<accession>A0A926F7Q6</accession>
<feature type="binding site" evidence="4">
    <location>
        <position position="86"/>
    </location>
    <ligand>
        <name>S-adenosyl-L-methionine</name>
        <dbReference type="ChEBI" id="CHEBI:59789"/>
    </ligand>
</feature>
<dbReference type="Proteomes" id="UP000647416">
    <property type="component" value="Unassembled WGS sequence"/>
</dbReference>
<dbReference type="GO" id="GO:0000287">
    <property type="term" value="F:magnesium ion binding"/>
    <property type="evidence" value="ECO:0007669"/>
    <property type="project" value="UniProtKB-UniRule"/>
</dbReference>
<feature type="binding site" evidence="4">
    <location>
        <position position="131"/>
    </location>
    <ligand>
        <name>Mg(2+)</name>
        <dbReference type="ChEBI" id="CHEBI:18420"/>
    </ligand>
</feature>
<feature type="binding site" evidence="4">
    <location>
        <position position="157"/>
    </location>
    <ligand>
        <name>Mg(2+)</name>
        <dbReference type="ChEBI" id="CHEBI:18420"/>
    </ligand>
</feature>
<dbReference type="RefSeq" id="WP_262431776.1">
    <property type="nucleotide sequence ID" value="NZ_JACRTE010000004.1"/>
</dbReference>
<dbReference type="GO" id="GO:0016300">
    <property type="term" value="F:tRNA (uridine) methyltransferase activity"/>
    <property type="evidence" value="ECO:0007669"/>
    <property type="project" value="UniProtKB-UniRule"/>
</dbReference>
<dbReference type="EC" id="2.1.1.-" evidence="4"/>
<proteinExistence type="inferred from homology"/>
<sequence>MNISYDYITDYICKTLPESTGLLKEMEDYAKAHYVPIIQKETMHFLRFVMSVLRPEKILEIGTAIGYSSLIFSEYLKEGGKIITVELDSDTASIARENFKKAKNTSIKLIVGDGADVLLNTNEQFDVVFLDANKSLYLHSLPDIKRILKKGGVLIADNVLYKGMVASDELETFRKKTLVKNLRDFLHEISNDGCFTTSILPIGDGISVSYYK</sequence>
<evidence type="ECO:0000256" key="4">
    <source>
        <dbReference type="HAMAP-Rule" id="MF_02217"/>
    </source>
</evidence>
<keyword evidence="4" id="KW-0460">Magnesium</keyword>
<comment type="catalytic activity">
    <reaction evidence="4">
        <text>5-hydroxyuridine(34) in tRNA + S-adenosyl-L-methionine = 5-methoxyuridine(34) in tRNA + S-adenosyl-L-homocysteine + H(+)</text>
        <dbReference type="Rhea" id="RHEA:60524"/>
        <dbReference type="Rhea" id="RHEA-COMP:13381"/>
        <dbReference type="Rhea" id="RHEA-COMP:15591"/>
        <dbReference type="ChEBI" id="CHEBI:15378"/>
        <dbReference type="ChEBI" id="CHEBI:57856"/>
        <dbReference type="ChEBI" id="CHEBI:59789"/>
        <dbReference type="ChEBI" id="CHEBI:136877"/>
        <dbReference type="ChEBI" id="CHEBI:143860"/>
    </reaction>
</comment>
<dbReference type="GO" id="GO:0008757">
    <property type="term" value="F:S-adenosylmethionine-dependent methyltransferase activity"/>
    <property type="evidence" value="ECO:0007669"/>
    <property type="project" value="TreeGrafter"/>
</dbReference>
<dbReference type="InterPro" id="IPR029063">
    <property type="entry name" value="SAM-dependent_MTases_sf"/>
</dbReference>
<keyword evidence="1 4" id="KW-0489">Methyltransferase</keyword>
<dbReference type="CDD" id="cd02440">
    <property type="entry name" value="AdoMet_MTases"/>
    <property type="match status" value="1"/>
</dbReference>
<comment type="caution">
    <text evidence="4">Lacks conserved residue(s) required for the propagation of feature annotation.</text>
</comment>
<keyword evidence="3 4" id="KW-0949">S-adenosyl-L-methionine</keyword>
<evidence type="ECO:0000256" key="1">
    <source>
        <dbReference type="ARBA" id="ARBA00022603"/>
    </source>
</evidence>
<dbReference type="Gene3D" id="3.40.50.150">
    <property type="entry name" value="Vaccinia Virus protein VP39"/>
    <property type="match status" value="1"/>
</dbReference>
<dbReference type="AlphaFoldDB" id="A0A926F7Q6"/>
<keyword evidence="4" id="KW-0819">tRNA processing</keyword>
<evidence type="ECO:0000313" key="5">
    <source>
        <dbReference type="EMBL" id="MBC8596276.1"/>
    </source>
</evidence>
<organism evidence="5 6">
    <name type="scientific">Qingrenia yutianensis</name>
    <dbReference type="NCBI Taxonomy" id="2763676"/>
    <lineage>
        <taxon>Bacteria</taxon>
        <taxon>Bacillati</taxon>
        <taxon>Bacillota</taxon>
        <taxon>Clostridia</taxon>
        <taxon>Eubacteriales</taxon>
        <taxon>Oscillospiraceae</taxon>
        <taxon>Qingrenia</taxon>
    </lineage>
</organism>
<dbReference type="InterPro" id="IPR050362">
    <property type="entry name" value="Cation-dep_OMT"/>
</dbReference>
<feature type="binding site" evidence="4">
    <location>
        <position position="68"/>
    </location>
    <ligand>
        <name>S-adenosyl-L-methionine</name>
        <dbReference type="ChEBI" id="CHEBI:59789"/>
    </ligand>
</feature>
<dbReference type="GO" id="GO:0008171">
    <property type="term" value="F:O-methyltransferase activity"/>
    <property type="evidence" value="ECO:0007669"/>
    <property type="project" value="InterPro"/>
</dbReference>
<comment type="caution">
    <text evidence="5">The sequence shown here is derived from an EMBL/GenBank/DDBJ whole genome shotgun (WGS) entry which is preliminary data.</text>
</comment>
<dbReference type="GO" id="GO:0030488">
    <property type="term" value="P:tRNA methylation"/>
    <property type="evidence" value="ECO:0007669"/>
    <property type="project" value="UniProtKB-UniRule"/>
</dbReference>
<evidence type="ECO:0000256" key="2">
    <source>
        <dbReference type="ARBA" id="ARBA00022679"/>
    </source>
</evidence>
<dbReference type="EMBL" id="JACRTE010000004">
    <property type="protein sequence ID" value="MBC8596276.1"/>
    <property type="molecule type" value="Genomic_DNA"/>
</dbReference>
<evidence type="ECO:0000256" key="3">
    <source>
        <dbReference type="ARBA" id="ARBA00022691"/>
    </source>
</evidence>
<dbReference type="InterPro" id="IPR002935">
    <property type="entry name" value="SAM_O-MeTrfase"/>
</dbReference>
<keyword evidence="6" id="KW-1185">Reference proteome</keyword>
<comment type="similarity">
    <text evidence="4">Belongs to the class I-like SAM-binding methyltransferase superfamily. Cation-dependent O-methyltransferase family.</text>
</comment>
<dbReference type="InterPro" id="IPR043675">
    <property type="entry name" value="TrmR_methyltr"/>
</dbReference>
<feature type="binding site" evidence="4">
    <location>
        <position position="131"/>
    </location>
    <ligand>
        <name>S-adenosyl-L-methionine</name>
        <dbReference type="ChEBI" id="CHEBI:59789"/>
    </ligand>
</feature>
<dbReference type="PANTHER" id="PTHR10509">
    <property type="entry name" value="O-METHYLTRANSFERASE-RELATED"/>
    <property type="match status" value="1"/>
</dbReference>
<comment type="subunit">
    <text evidence="4">Homodimer.</text>
</comment>
<dbReference type="PROSITE" id="PS51682">
    <property type="entry name" value="SAM_OMT_I"/>
    <property type="match status" value="1"/>
</dbReference>
<feature type="binding site" evidence="4">
    <location>
        <position position="38"/>
    </location>
    <ligand>
        <name>S-adenosyl-L-methionine</name>
        <dbReference type="ChEBI" id="CHEBI:59789"/>
    </ligand>
</feature>
<name>A0A926F7Q6_9FIRM</name>
<keyword evidence="2 4" id="KW-0808">Transferase</keyword>
<feature type="binding site" evidence="4">
    <location>
        <position position="158"/>
    </location>
    <ligand>
        <name>Mg(2+)</name>
        <dbReference type="ChEBI" id="CHEBI:18420"/>
    </ligand>
</feature>
<protein>
    <recommendedName>
        <fullName evidence="4">tRNA 5-hydroxyuridine methyltransferase</fullName>
        <ecNumber evidence="4">2.1.1.-</ecNumber>
    </recommendedName>
    <alternativeName>
        <fullName evidence="4">ho5U methyltransferase</fullName>
    </alternativeName>
</protein>